<dbReference type="EMBL" id="BARW01014654">
    <property type="protein sequence ID" value="GAI78364.1"/>
    <property type="molecule type" value="Genomic_DNA"/>
</dbReference>
<organism evidence="1">
    <name type="scientific">marine sediment metagenome</name>
    <dbReference type="NCBI Taxonomy" id="412755"/>
    <lineage>
        <taxon>unclassified sequences</taxon>
        <taxon>metagenomes</taxon>
        <taxon>ecological metagenomes</taxon>
    </lineage>
</organism>
<dbReference type="AlphaFoldDB" id="X1TEA0"/>
<proteinExistence type="predicted"/>
<protein>
    <submittedName>
        <fullName evidence="1">Uncharacterized protein</fullName>
    </submittedName>
</protein>
<feature type="non-terminal residue" evidence="1">
    <location>
        <position position="1"/>
    </location>
</feature>
<reference evidence="1" key="1">
    <citation type="journal article" date="2014" name="Front. Microbiol.">
        <title>High frequency of phylogenetically diverse reductive dehalogenase-homologous genes in deep subseafloor sedimentary metagenomes.</title>
        <authorList>
            <person name="Kawai M."/>
            <person name="Futagami T."/>
            <person name="Toyoda A."/>
            <person name="Takaki Y."/>
            <person name="Nishi S."/>
            <person name="Hori S."/>
            <person name="Arai W."/>
            <person name="Tsubouchi T."/>
            <person name="Morono Y."/>
            <person name="Uchiyama I."/>
            <person name="Ito T."/>
            <person name="Fujiyama A."/>
            <person name="Inagaki F."/>
            <person name="Takami H."/>
        </authorList>
    </citation>
    <scope>NUCLEOTIDE SEQUENCE</scope>
    <source>
        <strain evidence="1">Expedition CK06-06</strain>
    </source>
</reference>
<name>X1TEA0_9ZZZZ</name>
<accession>X1TEA0</accession>
<comment type="caution">
    <text evidence="1">The sequence shown here is derived from an EMBL/GenBank/DDBJ whole genome shotgun (WGS) entry which is preliminary data.</text>
</comment>
<sequence length="66" mass="7949">NLTRYYKFDITEPALDLMIDANRYSGKSYVSLLEDILSRNDDKIEYRIDEEAKVIFIWPKNQIEKF</sequence>
<evidence type="ECO:0000313" key="1">
    <source>
        <dbReference type="EMBL" id="GAI78364.1"/>
    </source>
</evidence>
<gene>
    <name evidence="1" type="ORF">S12H4_25918</name>
</gene>